<dbReference type="GO" id="GO:0016639">
    <property type="term" value="F:oxidoreductase activity, acting on the CH-NH2 group of donors, NAD or NADP as acceptor"/>
    <property type="evidence" value="ECO:0007669"/>
    <property type="project" value="InterPro"/>
</dbReference>
<dbReference type="eggNOG" id="COG0493">
    <property type="taxonomic scope" value="Bacteria"/>
</dbReference>
<proteinExistence type="predicted"/>
<evidence type="ECO:0000313" key="8">
    <source>
        <dbReference type="Proteomes" id="UP000012283"/>
    </source>
</evidence>
<dbReference type="InterPro" id="IPR051394">
    <property type="entry name" value="Glutamate_Synthase"/>
</dbReference>
<dbReference type="InterPro" id="IPR023753">
    <property type="entry name" value="FAD/NAD-binding_dom"/>
</dbReference>
<dbReference type="RefSeq" id="WP_003467809.1">
    <property type="nucleotide sequence ID" value="NZ_APML01000025.1"/>
</dbReference>
<dbReference type="EMBL" id="APML01000025">
    <property type="protein sequence ID" value="ENH96995.1"/>
    <property type="molecule type" value="Genomic_DNA"/>
</dbReference>
<evidence type="ECO:0000313" key="7">
    <source>
        <dbReference type="EMBL" id="ENH96995.1"/>
    </source>
</evidence>
<dbReference type="InterPro" id="IPR006005">
    <property type="entry name" value="Glut_synth_ssu1"/>
</dbReference>
<keyword evidence="3" id="KW-0314">Glutamate biosynthesis</keyword>
<dbReference type="PATRIC" id="fig|1308866.3.peg.1607"/>
<dbReference type="Gene3D" id="3.50.50.60">
    <property type="entry name" value="FAD/NAD(P)-binding domain"/>
    <property type="match status" value="2"/>
</dbReference>
<dbReference type="AlphaFoldDB" id="N4WRG5"/>
<dbReference type="InterPro" id="IPR028261">
    <property type="entry name" value="DPD_II"/>
</dbReference>
<dbReference type="Gene3D" id="1.10.1060.10">
    <property type="entry name" value="Alpha-helical ferredoxin"/>
    <property type="match status" value="1"/>
</dbReference>
<dbReference type="EC" id="1.4.1.13" evidence="7"/>
<dbReference type="STRING" id="1308866.J416_07957"/>
<evidence type="ECO:0000256" key="4">
    <source>
        <dbReference type="ARBA" id="ARBA00029440"/>
    </source>
</evidence>
<dbReference type="OrthoDB" id="9803192at2"/>
<dbReference type="PANTHER" id="PTHR43100:SF1">
    <property type="entry name" value="GLUTAMATE SYNTHASE [NADPH] SMALL CHAIN"/>
    <property type="match status" value="1"/>
</dbReference>
<evidence type="ECO:0000256" key="3">
    <source>
        <dbReference type="ARBA" id="ARBA00023164"/>
    </source>
</evidence>
<dbReference type="GO" id="GO:0004355">
    <property type="term" value="F:glutamate synthase (NADPH) activity"/>
    <property type="evidence" value="ECO:0007669"/>
    <property type="project" value="UniProtKB-EC"/>
</dbReference>
<comment type="caution">
    <text evidence="7">The sequence shown here is derived from an EMBL/GenBank/DDBJ whole genome shotgun (WGS) entry which is preliminary data.</text>
</comment>
<reference evidence="7 8" key="1">
    <citation type="submission" date="2013-03" db="EMBL/GenBank/DDBJ databases">
        <title>Draft genome sequence of Gracibacillus halophilus YIM-C55.5, a moderately halophilic and thermophilic organism from the Xiaochaidamu salt lake.</title>
        <authorList>
            <person name="Sugumar T."/>
            <person name="Polireddy D.R."/>
            <person name="Antony A."/>
            <person name="Madhava Y.R."/>
            <person name="Sivakumar N."/>
        </authorList>
    </citation>
    <scope>NUCLEOTIDE SEQUENCE [LARGE SCALE GENOMIC DNA]</scope>
    <source>
        <strain evidence="7 8">YIM-C55.5</strain>
    </source>
</reference>
<dbReference type="NCBIfam" id="TIGR01317">
    <property type="entry name" value="GOGAT_sm_gam"/>
    <property type="match status" value="1"/>
</dbReference>
<dbReference type="PRINTS" id="PR00419">
    <property type="entry name" value="ADXRDTASE"/>
</dbReference>
<name>N4WRG5_9BACI</name>
<protein>
    <submittedName>
        <fullName evidence="7">Glutamate synthase subunit beta</fullName>
        <ecNumber evidence="7">1.4.1.13</ecNumber>
    </submittedName>
</protein>
<feature type="domain" description="Dihydroprymidine dehydrogenase" evidence="6">
    <location>
        <begin position="24"/>
        <end position="140"/>
    </location>
</feature>
<feature type="domain" description="FAD/NAD(P)-binding" evidence="5">
    <location>
        <begin position="154"/>
        <end position="475"/>
    </location>
</feature>
<evidence type="ECO:0000256" key="1">
    <source>
        <dbReference type="ARBA" id="ARBA00022605"/>
    </source>
</evidence>
<gene>
    <name evidence="7" type="primary">gltD</name>
    <name evidence="7" type="ORF">J416_07957</name>
</gene>
<keyword evidence="2 7" id="KW-0560">Oxidoreductase</keyword>
<dbReference type="FunFam" id="3.40.50.720:FF:000113">
    <property type="entry name" value="Glutamate synthase [NADH], amyloplastic"/>
    <property type="match status" value="1"/>
</dbReference>
<dbReference type="Pfam" id="PF14691">
    <property type="entry name" value="Fer4_20"/>
    <property type="match status" value="1"/>
</dbReference>
<dbReference type="Proteomes" id="UP000012283">
    <property type="component" value="Unassembled WGS sequence"/>
</dbReference>
<dbReference type="InterPro" id="IPR036188">
    <property type="entry name" value="FAD/NAD-bd_sf"/>
</dbReference>
<dbReference type="GO" id="GO:0006537">
    <property type="term" value="P:glutamate biosynthetic process"/>
    <property type="evidence" value="ECO:0007669"/>
    <property type="project" value="UniProtKB-KW"/>
</dbReference>
<dbReference type="PANTHER" id="PTHR43100">
    <property type="entry name" value="GLUTAMATE SYNTHASE [NADPH] SMALL CHAIN"/>
    <property type="match status" value="1"/>
</dbReference>
<dbReference type="InterPro" id="IPR009051">
    <property type="entry name" value="Helical_ferredxn"/>
</dbReference>
<dbReference type="SUPFAM" id="SSF46548">
    <property type="entry name" value="alpha-helical ferredoxin"/>
    <property type="match status" value="1"/>
</dbReference>
<dbReference type="GO" id="GO:0051536">
    <property type="term" value="F:iron-sulfur cluster binding"/>
    <property type="evidence" value="ECO:0007669"/>
    <property type="project" value="InterPro"/>
</dbReference>
<sequence>MGKATGFMEIEREESIKRDPVQRLNDWKEYSVPFSDEQMTRQGARCMDCGTPFCHIGMDIDGATSGCPVYNLIPEWNDLVYKGKWKEALDRLMQTNNFPEFTGRVCPAPCEGSCTVAINDPAVAIKNIEQAIIDKGFENGWITPRIPEHRTGKTVAIIGSGPAGLAAADQLNQAGHSVTVYERSDRAGGLLTYGIPNMKLDKEVVERRVQLLRDEGIEFVLNTEVGKDISAEDIKSEYDSVILCTGSQKHRDLPLEGRESKGVRYAMDYLTTSTASLLNEDVAPEEELDAKGKDVIVIGGGDTGADCIATALRQGARSIYQFGKHPQLPIARTEDNLWPAFPQVFSLEYSHKEAKEKFGEDIRQYSIQTKKFVADEQGKLKELHTVEMEKTRDENGMFVYQEIPGTEKVWPAQLVLIAIGFEGAEQPVLQAFGVDVERNKVNAAYNDFQTNIDHVFAAGDARRGQSLIVWAINEGREVAYQVDQYLMGETALPTVANM</sequence>
<keyword evidence="1" id="KW-0028">Amino-acid biosynthesis</keyword>
<dbReference type="SUPFAM" id="SSF51971">
    <property type="entry name" value="Nucleotide-binding domain"/>
    <property type="match status" value="2"/>
</dbReference>
<evidence type="ECO:0000256" key="2">
    <source>
        <dbReference type="ARBA" id="ARBA00023002"/>
    </source>
</evidence>
<accession>N4WRG5</accession>
<evidence type="ECO:0000259" key="6">
    <source>
        <dbReference type="Pfam" id="PF14691"/>
    </source>
</evidence>
<keyword evidence="8" id="KW-1185">Reference proteome</keyword>
<dbReference type="Pfam" id="PF07992">
    <property type="entry name" value="Pyr_redox_2"/>
    <property type="match status" value="1"/>
</dbReference>
<organism evidence="7 8">
    <name type="scientific">Gracilibacillus halophilus YIM-C55.5</name>
    <dbReference type="NCBI Taxonomy" id="1308866"/>
    <lineage>
        <taxon>Bacteria</taxon>
        <taxon>Bacillati</taxon>
        <taxon>Bacillota</taxon>
        <taxon>Bacilli</taxon>
        <taxon>Bacillales</taxon>
        <taxon>Bacillaceae</taxon>
        <taxon>Gracilibacillus</taxon>
    </lineage>
</organism>
<evidence type="ECO:0000259" key="5">
    <source>
        <dbReference type="Pfam" id="PF07992"/>
    </source>
</evidence>
<comment type="pathway">
    <text evidence="4">Amino-acid biosynthesis.</text>
</comment>